<dbReference type="GO" id="GO:0043138">
    <property type="term" value="F:3'-5' DNA helicase activity"/>
    <property type="evidence" value="ECO:0007669"/>
    <property type="project" value="TreeGrafter"/>
</dbReference>
<dbReference type="InterPro" id="IPR014016">
    <property type="entry name" value="UvrD-like_ATP-bd"/>
</dbReference>
<dbReference type="RefSeq" id="WP_207907613.1">
    <property type="nucleotide sequence ID" value="NZ_BDUF01000020.1"/>
</dbReference>
<keyword evidence="3 5" id="KW-0347">Helicase</keyword>
<proteinExistence type="predicted"/>
<dbReference type="AlphaFoldDB" id="A0A292YKY7"/>
<evidence type="ECO:0000256" key="1">
    <source>
        <dbReference type="ARBA" id="ARBA00022741"/>
    </source>
</evidence>
<dbReference type="GO" id="GO:0005524">
    <property type="term" value="F:ATP binding"/>
    <property type="evidence" value="ECO:0007669"/>
    <property type="project" value="UniProtKB-UniRule"/>
</dbReference>
<evidence type="ECO:0000256" key="3">
    <source>
        <dbReference type="ARBA" id="ARBA00022806"/>
    </source>
</evidence>
<sequence length="201" mass="23566">MRNSGNEDRKGFHEEFPLLRFERDQDFDHVPLSFPMLNRLVELLIRENPSILKALRLTYSVVFFDEFQDTTFVQFELLRTAFDGSEAIFTAVGDDKQRIMVWAGAMPDAFAQFEQQFGAQRISLISNWRSHEDLVRIQHVIASRIDSTVEEPEARAERLVDVQVLRRAFPSYQRQRDFVRVWNGFVLLLLEFGNVDFCGEK</sequence>
<dbReference type="Gene3D" id="3.40.50.300">
    <property type="entry name" value="P-loop containing nucleotide triphosphate hydrolases"/>
    <property type="match status" value="1"/>
</dbReference>
<comment type="caution">
    <text evidence="5">Lacks conserved residue(s) required for the propagation of feature annotation.</text>
</comment>
<reference evidence="8" key="1">
    <citation type="submission" date="2017-07" db="EMBL/GenBank/DDBJ databases">
        <title>Draft genome sequence of Effusibacillus lacus strain skLN1.</title>
        <authorList>
            <person name="Watanabe M."/>
            <person name="Kojima H."/>
            <person name="Fukui M."/>
        </authorList>
    </citation>
    <scope>NUCLEOTIDE SEQUENCE [LARGE SCALE GENOMIC DNA]</scope>
    <source>
        <strain evidence="8">skLN1</strain>
    </source>
</reference>
<evidence type="ECO:0000313" key="8">
    <source>
        <dbReference type="Proteomes" id="UP000217785"/>
    </source>
</evidence>
<gene>
    <name evidence="7" type="ORF">EFBL_1041</name>
</gene>
<organism evidence="7 8">
    <name type="scientific">Effusibacillus lacus</name>
    <dbReference type="NCBI Taxonomy" id="1348429"/>
    <lineage>
        <taxon>Bacteria</taxon>
        <taxon>Bacillati</taxon>
        <taxon>Bacillota</taxon>
        <taxon>Bacilli</taxon>
        <taxon>Bacillales</taxon>
        <taxon>Alicyclobacillaceae</taxon>
        <taxon>Effusibacillus</taxon>
    </lineage>
</organism>
<dbReference type="InterPro" id="IPR027417">
    <property type="entry name" value="P-loop_NTPase"/>
</dbReference>
<evidence type="ECO:0000256" key="5">
    <source>
        <dbReference type="PROSITE-ProRule" id="PRU00560"/>
    </source>
</evidence>
<dbReference type="PROSITE" id="PS51198">
    <property type="entry name" value="UVRD_HELICASE_ATP_BIND"/>
    <property type="match status" value="1"/>
</dbReference>
<protein>
    <submittedName>
        <fullName evidence="7">DNA helicase UvrD</fullName>
    </submittedName>
</protein>
<dbReference type="GO" id="GO:0000725">
    <property type="term" value="P:recombinational repair"/>
    <property type="evidence" value="ECO:0007669"/>
    <property type="project" value="TreeGrafter"/>
</dbReference>
<keyword evidence="4 5" id="KW-0067">ATP-binding</keyword>
<dbReference type="Proteomes" id="UP000217785">
    <property type="component" value="Unassembled WGS sequence"/>
</dbReference>
<dbReference type="InterPro" id="IPR000212">
    <property type="entry name" value="DNA_helicase_UvrD/REP"/>
</dbReference>
<dbReference type="GO" id="GO:0016787">
    <property type="term" value="F:hydrolase activity"/>
    <property type="evidence" value="ECO:0007669"/>
    <property type="project" value="UniProtKB-UniRule"/>
</dbReference>
<dbReference type="EMBL" id="BDUF01000020">
    <property type="protein sequence ID" value="GAX89423.1"/>
    <property type="molecule type" value="Genomic_DNA"/>
</dbReference>
<evidence type="ECO:0000313" key="7">
    <source>
        <dbReference type="EMBL" id="GAX89423.1"/>
    </source>
</evidence>
<dbReference type="PANTHER" id="PTHR11070">
    <property type="entry name" value="UVRD / RECB / PCRA DNA HELICASE FAMILY MEMBER"/>
    <property type="match status" value="1"/>
</dbReference>
<feature type="domain" description="UvrD-like helicase ATP-binding" evidence="6">
    <location>
        <begin position="1"/>
        <end position="131"/>
    </location>
</feature>
<name>A0A292YKY7_9BACL</name>
<evidence type="ECO:0000256" key="2">
    <source>
        <dbReference type="ARBA" id="ARBA00022801"/>
    </source>
</evidence>
<evidence type="ECO:0000256" key="4">
    <source>
        <dbReference type="ARBA" id="ARBA00022840"/>
    </source>
</evidence>
<accession>A0A292YKY7</accession>
<keyword evidence="1 5" id="KW-0547">Nucleotide-binding</keyword>
<dbReference type="PANTHER" id="PTHR11070:SF2">
    <property type="entry name" value="ATP-DEPENDENT DNA HELICASE SRS2"/>
    <property type="match status" value="1"/>
</dbReference>
<keyword evidence="2 5" id="KW-0378">Hydrolase</keyword>
<dbReference type="GO" id="GO:0003677">
    <property type="term" value="F:DNA binding"/>
    <property type="evidence" value="ECO:0007669"/>
    <property type="project" value="InterPro"/>
</dbReference>
<dbReference type="SUPFAM" id="SSF52540">
    <property type="entry name" value="P-loop containing nucleoside triphosphate hydrolases"/>
    <property type="match status" value="1"/>
</dbReference>
<dbReference type="Pfam" id="PF00580">
    <property type="entry name" value="UvrD-helicase"/>
    <property type="match status" value="1"/>
</dbReference>
<evidence type="ECO:0000259" key="6">
    <source>
        <dbReference type="PROSITE" id="PS51198"/>
    </source>
</evidence>
<comment type="caution">
    <text evidence="7">The sequence shown here is derived from an EMBL/GenBank/DDBJ whole genome shotgun (WGS) entry which is preliminary data.</text>
</comment>
<keyword evidence="8" id="KW-1185">Reference proteome</keyword>